<comment type="similarity">
    <text evidence="1">Belongs to the amidase family.</text>
</comment>
<gene>
    <name evidence="3" type="ORF">SAMN02745225_01707</name>
</gene>
<feature type="domain" description="Amidase" evidence="2">
    <location>
        <begin position="23"/>
        <end position="453"/>
    </location>
</feature>
<evidence type="ECO:0000259" key="2">
    <source>
        <dbReference type="Pfam" id="PF01425"/>
    </source>
</evidence>
<dbReference type="STRING" id="1121881.SAMN02745225_01707"/>
<dbReference type="InterPro" id="IPR020556">
    <property type="entry name" value="Amidase_CS"/>
</dbReference>
<dbReference type="InterPro" id="IPR000120">
    <property type="entry name" value="Amidase"/>
</dbReference>
<dbReference type="SUPFAM" id="SSF75304">
    <property type="entry name" value="Amidase signature (AS) enzymes"/>
    <property type="match status" value="1"/>
</dbReference>
<dbReference type="PANTHER" id="PTHR11895:SF7">
    <property type="entry name" value="GLUTAMYL-TRNA(GLN) AMIDOTRANSFERASE SUBUNIT A, MITOCHONDRIAL"/>
    <property type="match status" value="1"/>
</dbReference>
<name>A0A1M4WKT3_9ACTN</name>
<sequence>MSKYKDALETAEDLAAQRISAKELVESAIKDAERINPIINAIVHERFEKALTEAADPNLSATQFRGVPILIKDLGAEMEGEPHTQGAQVLKEISYVATRDSYIYKRLRKAGFIAIGRTNCPEFGTTMTTEPLAFGPTLNPWNTQFSSGGSSGGSAAAVAAGVVTVAHGNDGGGSIRIPASLCGLVGLKPTRGRVSLGPQEAEHWGGASVDHVLTVTVRDSAALLDVLAGYETGDPYVAPRHESGFLSSTDQRLPKLKIGLLDRPLMPNVSPDPQCARVVAQAARLLEEMGHTVEINHPRALEDERFPTNFVDFVSAMVAADVALWSAKTQIEIDVTKLEPTNQFYYAVGTEIRAPRYLEILSYFGDFRRDVLAFWDEDGYDLLLTPTLARPPARVGYLSDPIEGTARVLETLQFTAQFNITGQPAISLPMGFSEDGVPMGIQLVANYGREDLLFAIASRIEEANSWINTLQLMQEQLRSH</sequence>
<evidence type="ECO:0000256" key="1">
    <source>
        <dbReference type="ARBA" id="ARBA00009199"/>
    </source>
</evidence>
<organism evidence="3 4">
    <name type="scientific">Ferrithrix thermotolerans DSM 19514</name>
    <dbReference type="NCBI Taxonomy" id="1121881"/>
    <lineage>
        <taxon>Bacteria</taxon>
        <taxon>Bacillati</taxon>
        <taxon>Actinomycetota</taxon>
        <taxon>Acidimicrobiia</taxon>
        <taxon>Acidimicrobiales</taxon>
        <taxon>Acidimicrobiaceae</taxon>
        <taxon>Ferrithrix</taxon>
    </lineage>
</organism>
<reference evidence="4" key="1">
    <citation type="submission" date="2016-11" db="EMBL/GenBank/DDBJ databases">
        <authorList>
            <person name="Varghese N."/>
            <person name="Submissions S."/>
        </authorList>
    </citation>
    <scope>NUCLEOTIDE SEQUENCE [LARGE SCALE GENOMIC DNA]</scope>
    <source>
        <strain evidence="4">DSM 19514</strain>
    </source>
</reference>
<keyword evidence="4" id="KW-1185">Reference proteome</keyword>
<accession>A0A1M4WKT3</accession>
<dbReference type="AlphaFoldDB" id="A0A1M4WKT3"/>
<dbReference type="Gene3D" id="3.90.1300.10">
    <property type="entry name" value="Amidase signature (AS) domain"/>
    <property type="match status" value="1"/>
</dbReference>
<dbReference type="InterPro" id="IPR036928">
    <property type="entry name" value="AS_sf"/>
</dbReference>
<evidence type="ECO:0000313" key="3">
    <source>
        <dbReference type="EMBL" id="SHE81807.1"/>
    </source>
</evidence>
<evidence type="ECO:0000313" key="4">
    <source>
        <dbReference type="Proteomes" id="UP000184295"/>
    </source>
</evidence>
<dbReference type="Proteomes" id="UP000184295">
    <property type="component" value="Unassembled WGS sequence"/>
</dbReference>
<proteinExistence type="inferred from homology"/>
<dbReference type="Pfam" id="PF01425">
    <property type="entry name" value="Amidase"/>
    <property type="match status" value="1"/>
</dbReference>
<dbReference type="PANTHER" id="PTHR11895">
    <property type="entry name" value="TRANSAMIDASE"/>
    <property type="match status" value="1"/>
</dbReference>
<dbReference type="PROSITE" id="PS00571">
    <property type="entry name" value="AMIDASES"/>
    <property type="match status" value="1"/>
</dbReference>
<dbReference type="RefSeq" id="WP_072791332.1">
    <property type="nucleotide sequence ID" value="NZ_FQUL01000026.1"/>
</dbReference>
<dbReference type="OrthoDB" id="5175573at2"/>
<dbReference type="EMBL" id="FQUL01000026">
    <property type="protein sequence ID" value="SHE81807.1"/>
    <property type="molecule type" value="Genomic_DNA"/>
</dbReference>
<dbReference type="GO" id="GO:0003824">
    <property type="term" value="F:catalytic activity"/>
    <property type="evidence" value="ECO:0007669"/>
    <property type="project" value="InterPro"/>
</dbReference>
<protein>
    <submittedName>
        <fullName evidence="3">Amidase</fullName>
    </submittedName>
</protein>
<dbReference type="InterPro" id="IPR023631">
    <property type="entry name" value="Amidase_dom"/>
</dbReference>